<dbReference type="EMBL" id="JALJOQ010000044">
    <property type="protein sequence ID" value="KAK9805324.1"/>
    <property type="molecule type" value="Genomic_DNA"/>
</dbReference>
<proteinExistence type="inferred from homology"/>
<accession>A0AAW1PA54</accession>
<dbReference type="Proteomes" id="UP001465755">
    <property type="component" value="Unassembled WGS sequence"/>
</dbReference>
<keyword evidence="5" id="KW-1133">Transmembrane helix</keyword>
<organism evidence="10 11">
    <name type="scientific">Symbiochloris irregularis</name>
    <dbReference type="NCBI Taxonomy" id="706552"/>
    <lineage>
        <taxon>Eukaryota</taxon>
        <taxon>Viridiplantae</taxon>
        <taxon>Chlorophyta</taxon>
        <taxon>core chlorophytes</taxon>
        <taxon>Trebouxiophyceae</taxon>
        <taxon>Trebouxiales</taxon>
        <taxon>Trebouxiaceae</taxon>
        <taxon>Symbiochloris</taxon>
    </lineage>
</organism>
<evidence type="ECO:0000313" key="11">
    <source>
        <dbReference type="Proteomes" id="UP001465755"/>
    </source>
</evidence>
<reference evidence="10 11" key="1">
    <citation type="journal article" date="2024" name="Nat. Commun.">
        <title>Phylogenomics reveals the evolutionary origins of lichenization in chlorophyte algae.</title>
        <authorList>
            <person name="Puginier C."/>
            <person name="Libourel C."/>
            <person name="Otte J."/>
            <person name="Skaloud P."/>
            <person name="Haon M."/>
            <person name="Grisel S."/>
            <person name="Petersen M."/>
            <person name="Berrin J.G."/>
            <person name="Delaux P.M."/>
            <person name="Dal Grande F."/>
            <person name="Keller J."/>
        </authorList>
    </citation>
    <scope>NUCLEOTIDE SEQUENCE [LARGE SCALE GENOMIC DNA]</scope>
    <source>
        <strain evidence="10 11">SAG 2036</strain>
    </source>
</reference>
<dbReference type="GO" id="GO:0022857">
    <property type="term" value="F:transmembrane transporter activity"/>
    <property type="evidence" value="ECO:0007669"/>
    <property type="project" value="TreeGrafter"/>
</dbReference>
<evidence type="ECO:0000256" key="8">
    <source>
        <dbReference type="PROSITE-ProRule" id="PRU00282"/>
    </source>
</evidence>
<keyword evidence="3 8" id="KW-0812">Transmembrane</keyword>
<keyword evidence="6" id="KW-0496">Mitochondrion</keyword>
<keyword evidence="11" id="KW-1185">Reference proteome</keyword>
<dbReference type="InterPro" id="IPR018108">
    <property type="entry name" value="MCP_transmembrane"/>
</dbReference>
<dbReference type="GO" id="GO:0005743">
    <property type="term" value="C:mitochondrial inner membrane"/>
    <property type="evidence" value="ECO:0007669"/>
    <property type="project" value="UniProtKB-SubCell"/>
</dbReference>
<dbReference type="SUPFAM" id="SSF103506">
    <property type="entry name" value="Mitochondrial carrier"/>
    <property type="match status" value="1"/>
</dbReference>
<dbReference type="InterPro" id="IPR051028">
    <property type="entry name" value="Mito_Solute_Carrier"/>
</dbReference>
<dbReference type="PANTHER" id="PTHR45678">
    <property type="entry name" value="MITOCHONDRIAL 2-OXODICARBOXYLATE CARRIER 1-RELATED"/>
    <property type="match status" value="1"/>
</dbReference>
<dbReference type="PANTHER" id="PTHR45678:SF9">
    <property type="entry name" value="CALCIUM-BINDING MITOCHONDRIAL CARRIER PROTEIN ARALAR1"/>
    <property type="match status" value="1"/>
</dbReference>
<evidence type="ECO:0000256" key="2">
    <source>
        <dbReference type="ARBA" id="ARBA00006375"/>
    </source>
</evidence>
<name>A0AAW1PA54_9CHLO</name>
<dbReference type="AlphaFoldDB" id="A0AAW1PA54"/>
<evidence type="ECO:0000256" key="9">
    <source>
        <dbReference type="RuleBase" id="RU000488"/>
    </source>
</evidence>
<feature type="repeat" description="Solcar" evidence="8">
    <location>
        <begin position="84"/>
        <end position="165"/>
    </location>
</feature>
<evidence type="ECO:0000256" key="5">
    <source>
        <dbReference type="ARBA" id="ARBA00022989"/>
    </source>
</evidence>
<evidence type="ECO:0000256" key="7">
    <source>
        <dbReference type="ARBA" id="ARBA00023136"/>
    </source>
</evidence>
<dbReference type="Pfam" id="PF00153">
    <property type="entry name" value="Mito_carr"/>
    <property type="match status" value="2"/>
</dbReference>
<evidence type="ECO:0000256" key="6">
    <source>
        <dbReference type="ARBA" id="ARBA00023128"/>
    </source>
</evidence>
<comment type="subcellular location">
    <subcellularLocation>
        <location evidence="1">Mitochondrion inner membrane</location>
        <topology evidence="1">Multi-pass membrane protein</topology>
    </subcellularLocation>
</comment>
<evidence type="ECO:0000256" key="1">
    <source>
        <dbReference type="ARBA" id="ARBA00004448"/>
    </source>
</evidence>
<comment type="similarity">
    <text evidence="2 9">Belongs to the mitochondrial carrier (TC 2.A.29) family.</text>
</comment>
<evidence type="ECO:0000256" key="4">
    <source>
        <dbReference type="ARBA" id="ARBA00022792"/>
    </source>
</evidence>
<comment type="caution">
    <text evidence="10">The sequence shown here is derived from an EMBL/GenBank/DDBJ whole genome shotgun (WGS) entry which is preliminary data.</text>
</comment>
<keyword evidence="4" id="KW-0999">Mitochondrion inner membrane</keyword>
<dbReference type="Gene3D" id="1.50.40.10">
    <property type="entry name" value="Mitochondrial carrier domain"/>
    <property type="match status" value="1"/>
</dbReference>
<evidence type="ECO:0000313" key="10">
    <source>
        <dbReference type="EMBL" id="KAK9805324.1"/>
    </source>
</evidence>
<dbReference type="InterPro" id="IPR023395">
    <property type="entry name" value="MCP_dom_sf"/>
</dbReference>
<sequence>MASLSTWEHMGIGAIAGMTEVLVNQPTVAVKNAVQEGRPIPWTQPKQLYRGVVINCTSFAPITAIQFGSNRALEGMLNSAGYESNNLTKVAAAGGAGAMSAVCGCPGELVMIQQQRTGMSLGGTFRDIVSRYGPTRIYKGLAVTAVRDSLYTAGYLGVCPVLHEYVQNMDSFKGRSPTVQFLAAGITAGLLGAIITHPADTIKTRQQAFLDSKANPEYRSMLSTYRHLVSKHGVGILMSGFGPRTVRIVSATMVLQVVRTNLVKLVEKQKGIES</sequence>
<keyword evidence="9" id="KW-0813">Transport</keyword>
<dbReference type="PROSITE" id="PS50920">
    <property type="entry name" value="SOLCAR"/>
    <property type="match status" value="2"/>
</dbReference>
<evidence type="ECO:0000256" key="3">
    <source>
        <dbReference type="ARBA" id="ARBA00022692"/>
    </source>
</evidence>
<feature type="repeat" description="Solcar" evidence="8">
    <location>
        <begin position="176"/>
        <end position="265"/>
    </location>
</feature>
<protein>
    <submittedName>
        <fullName evidence="10">Uncharacterized protein</fullName>
    </submittedName>
</protein>
<gene>
    <name evidence="10" type="ORF">WJX73_002241</name>
</gene>
<keyword evidence="7 8" id="KW-0472">Membrane</keyword>